<evidence type="ECO:0000313" key="2">
    <source>
        <dbReference type="EMBL" id="CAI8026425.1"/>
    </source>
</evidence>
<sequence>HNEAANANEYRIASSSNGSKPLAQHKLTNSTIKLCCIVQKKIKIICSSLREFLVQSYDSTAAHELHIVSEQQRENWKCLELFE</sequence>
<feature type="non-terminal residue" evidence="2">
    <location>
        <position position="1"/>
    </location>
</feature>
<keyword evidence="3" id="KW-1185">Reference proteome</keyword>
<organism evidence="2 3">
    <name type="scientific">Geodia barretti</name>
    <name type="common">Barrett's horny sponge</name>
    <dbReference type="NCBI Taxonomy" id="519541"/>
    <lineage>
        <taxon>Eukaryota</taxon>
        <taxon>Metazoa</taxon>
        <taxon>Porifera</taxon>
        <taxon>Demospongiae</taxon>
        <taxon>Heteroscleromorpha</taxon>
        <taxon>Tetractinellida</taxon>
        <taxon>Astrophorina</taxon>
        <taxon>Geodiidae</taxon>
        <taxon>Geodia</taxon>
    </lineage>
</organism>
<evidence type="ECO:0000256" key="1">
    <source>
        <dbReference type="SAM" id="MobiDB-lite"/>
    </source>
</evidence>
<dbReference type="EMBL" id="CASHTH010002213">
    <property type="protein sequence ID" value="CAI8026425.1"/>
    <property type="molecule type" value="Genomic_DNA"/>
</dbReference>
<evidence type="ECO:0000313" key="3">
    <source>
        <dbReference type="Proteomes" id="UP001174909"/>
    </source>
</evidence>
<dbReference type="Proteomes" id="UP001174909">
    <property type="component" value="Unassembled WGS sequence"/>
</dbReference>
<name>A0AA35WTS1_GEOBA</name>
<reference evidence="2" key="1">
    <citation type="submission" date="2023-03" db="EMBL/GenBank/DDBJ databases">
        <authorList>
            <person name="Steffen K."/>
            <person name="Cardenas P."/>
        </authorList>
    </citation>
    <scope>NUCLEOTIDE SEQUENCE</scope>
</reference>
<comment type="caution">
    <text evidence="2">The sequence shown here is derived from an EMBL/GenBank/DDBJ whole genome shotgun (WGS) entry which is preliminary data.</text>
</comment>
<dbReference type="AlphaFoldDB" id="A0AA35WTS1"/>
<feature type="non-terminal residue" evidence="2">
    <location>
        <position position="83"/>
    </location>
</feature>
<feature type="region of interest" description="Disordered" evidence="1">
    <location>
        <begin position="1"/>
        <end position="23"/>
    </location>
</feature>
<gene>
    <name evidence="2" type="ORF">GBAR_LOCUS15179</name>
</gene>
<proteinExistence type="predicted"/>
<protein>
    <submittedName>
        <fullName evidence="2">Uncharacterized protein</fullName>
    </submittedName>
</protein>
<accession>A0AA35WTS1</accession>